<dbReference type="Proteomes" id="UP001437256">
    <property type="component" value="Unassembled WGS sequence"/>
</dbReference>
<dbReference type="PROSITE" id="PS50013">
    <property type="entry name" value="CHROMO_2"/>
    <property type="match status" value="1"/>
</dbReference>
<feature type="region of interest" description="Disordered" evidence="3">
    <location>
        <begin position="81"/>
        <end position="252"/>
    </location>
</feature>
<comment type="subcellular location">
    <subcellularLocation>
        <location evidence="1">Nucleus</location>
    </subcellularLocation>
</comment>
<comment type="caution">
    <text evidence="5">The sequence shown here is derived from an EMBL/GenBank/DDBJ whole genome shotgun (WGS) entry which is preliminary data.</text>
</comment>
<feature type="compositionally biased region" description="Basic and acidic residues" evidence="3">
    <location>
        <begin position="196"/>
        <end position="206"/>
    </location>
</feature>
<evidence type="ECO:0000313" key="5">
    <source>
        <dbReference type="EMBL" id="KAL0063739.1"/>
    </source>
</evidence>
<proteinExistence type="predicted"/>
<dbReference type="CDD" id="cd18968">
    <property type="entry name" value="chromodomain"/>
    <property type="match status" value="1"/>
</dbReference>
<feature type="compositionally biased region" description="Polar residues" evidence="3">
    <location>
        <begin position="227"/>
        <end position="244"/>
    </location>
</feature>
<feature type="region of interest" description="Disordered" evidence="3">
    <location>
        <begin position="368"/>
        <end position="394"/>
    </location>
</feature>
<feature type="region of interest" description="Disordered" evidence="3">
    <location>
        <begin position="302"/>
        <end position="326"/>
    </location>
</feature>
<evidence type="ECO:0000256" key="2">
    <source>
        <dbReference type="ARBA" id="ARBA00023242"/>
    </source>
</evidence>
<accession>A0ABR2ZRE7</accession>
<name>A0ABR2ZRE7_9AGAR</name>
<protein>
    <recommendedName>
        <fullName evidence="4">Chromo domain-containing protein</fullName>
    </recommendedName>
</protein>
<keyword evidence="6" id="KW-1185">Reference proteome</keyword>
<reference evidence="5 6" key="1">
    <citation type="submission" date="2024-05" db="EMBL/GenBank/DDBJ databases">
        <title>A draft genome resource for the thread blight pathogen Marasmius tenuissimus strain MS-2.</title>
        <authorList>
            <person name="Yulfo-Soto G.E."/>
            <person name="Baruah I.K."/>
            <person name="Amoako-Attah I."/>
            <person name="Bukari Y."/>
            <person name="Meinhardt L.W."/>
            <person name="Bailey B.A."/>
            <person name="Cohen S.P."/>
        </authorList>
    </citation>
    <scope>NUCLEOTIDE SEQUENCE [LARGE SCALE GENOMIC DNA]</scope>
    <source>
        <strain evidence="5 6">MS-2</strain>
    </source>
</reference>
<dbReference type="InterPro" id="IPR000953">
    <property type="entry name" value="Chromo/chromo_shadow_dom"/>
</dbReference>
<feature type="compositionally biased region" description="Basic residues" evidence="3">
    <location>
        <begin position="136"/>
        <end position="146"/>
    </location>
</feature>
<dbReference type="InterPro" id="IPR051219">
    <property type="entry name" value="Heterochromatin_chromo-domain"/>
</dbReference>
<feature type="domain" description="Chromo" evidence="4">
    <location>
        <begin position="8"/>
        <end position="75"/>
    </location>
</feature>
<dbReference type="SMART" id="SM00298">
    <property type="entry name" value="CHROMO"/>
    <property type="match status" value="1"/>
</dbReference>
<evidence type="ECO:0000256" key="3">
    <source>
        <dbReference type="SAM" id="MobiDB-lite"/>
    </source>
</evidence>
<sequence>MGNNKEQYEVETVLGAKVLKKGARSKARIWKYNVKWKGYDDPEENTWEPEESFEGSEHFIANFWKKVDTGGREPTNLELFKLGEELTLPEPRNSRKAPRTSNETSDPTTSTPASTRKRKRSAAVSPQRKPLERTKPSKPRNSRKRPRTETPIDSPPPSSNSPDVDEDHVMSTLCIDTDNDEPQVSTSQKPSRNRRRESSFESKQSPERVVIASSPVVDDERLESPGGIQQSVRHSRATNPLVKTTSDEIKMDGAISTKTRLFASSSTEEATARSTRSQTRYMDTIEQRNKGTTLLTVQKGKLTSVRGKLPARKASPPGQTVERDPVEPSEDFIQDYMTAPAASDGPSGQHVDSSPEELLRLAGLDEGADDLQDYDDDVPVSESSAPNADASGGSESIFQQSLTLAKDKLFPSTLTSASQSITNALSAAWRRSTIFGPLATGSLNNEVGDDTTRSQSFTLHVDVAVALPVVLIPHSAEPQIVVSNTPNNPPGKFYVRETALAVLTTLRTGGPCATVTPSPECSEGQNDAFLRFAERLANDELFVAIAGSDVLAFCSSSSQLISQRLNFPPSLILSSPASVLVGRVTIQDHSAYATVALQA</sequence>
<evidence type="ECO:0000313" key="6">
    <source>
        <dbReference type="Proteomes" id="UP001437256"/>
    </source>
</evidence>
<organism evidence="5 6">
    <name type="scientific">Marasmius tenuissimus</name>
    <dbReference type="NCBI Taxonomy" id="585030"/>
    <lineage>
        <taxon>Eukaryota</taxon>
        <taxon>Fungi</taxon>
        <taxon>Dikarya</taxon>
        <taxon>Basidiomycota</taxon>
        <taxon>Agaricomycotina</taxon>
        <taxon>Agaricomycetes</taxon>
        <taxon>Agaricomycetidae</taxon>
        <taxon>Agaricales</taxon>
        <taxon>Marasmiineae</taxon>
        <taxon>Marasmiaceae</taxon>
        <taxon>Marasmius</taxon>
    </lineage>
</organism>
<dbReference type="SUPFAM" id="SSF54160">
    <property type="entry name" value="Chromo domain-like"/>
    <property type="match status" value="1"/>
</dbReference>
<dbReference type="InterPro" id="IPR016197">
    <property type="entry name" value="Chromo-like_dom_sf"/>
</dbReference>
<feature type="compositionally biased region" description="Acidic residues" evidence="3">
    <location>
        <begin position="368"/>
        <end position="379"/>
    </location>
</feature>
<dbReference type="PANTHER" id="PTHR22812">
    <property type="entry name" value="CHROMOBOX PROTEIN"/>
    <property type="match status" value="1"/>
</dbReference>
<evidence type="ECO:0000259" key="4">
    <source>
        <dbReference type="PROSITE" id="PS50013"/>
    </source>
</evidence>
<keyword evidence="2" id="KW-0539">Nucleus</keyword>
<feature type="compositionally biased region" description="Low complexity" evidence="3">
    <location>
        <begin position="104"/>
        <end position="114"/>
    </location>
</feature>
<evidence type="ECO:0000256" key="1">
    <source>
        <dbReference type="ARBA" id="ARBA00004123"/>
    </source>
</evidence>
<dbReference type="Gene3D" id="2.40.50.40">
    <property type="match status" value="1"/>
</dbReference>
<dbReference type="EMBL" id="JBBXMP010000074">
    <property type="protein sequence ID" value="KAL0063739.1"/>
    <property type="molecule type" value="Genomic_DNA"/>
</dbReference>
<gene>
    <name evidence="5" type="ORF">AAF712_009296</name>
</gene>
<dbReference type="Pfam" id="PF00385">
    <property type="entry name" value="Chromo"/>
    <property type="match status" value="1"/>
</dbReference>
<dbReference type="InterPro" id="IPR023780">
    <property type="entry name" value="Chromo_domain"/>
</dbReference>